<dbReference type="Pfam" id="PF24893">
    <property type="entry name" value="DUF7743"/>
    <property type="match status" value="1"/>
</dbReference>
<feature type="domain" description="DUF7034" evidence="3">
    <location>
        <begin position="798"/>
        <end position="916"/>
    </location>
</feature>
<dbReference type="PANTHER" id="PTHR31378">
    <property type="entry name" value="EGF-LIKE DOMAIN-CONTAINING PROTEIN-RELATED-RELATED"/>
    <property type="match status" value="1"/>
</dbReference>
<accession>A0A151Z7Y4</accession>
<proteinExistence type="predicted"/>
<evidence type="ECO:0000259" key="5">
    <source>
        <dbReference type="Pfam" id="PF24893"/>
    </source>
</evidence>
<feature type="domain" description="DUF7743" evidence="5">
    <location>
        <begin position="419"/>
        <end position="519"/>
    </location>
</feature>
<comment type="caution">
    <text evidence="7">The sequence shown here is derived from an EMBL/GenBank/DDBJ whole genome shotgun (WGS) entry which is preliminary data.</text>
</comment>
<name>A0A151Z7Y4_TIELA</name>
<dbReference type="EMBL" id="LODT01000037">
    <property type="protein sequence ID" value="KYQ90061.1"/>
    <property type="molecule type" value="Genomic_DNA"/>
</dbReference>
<dbReference type="InterPro" id="IPR056645">
    <property type="entry name" value="DUF7743"/>
</dbReference>
<feature type="transmembrane region" description="Helical" evidence="1">
    <location>
        <begin position="1307"/>
        <end position="1331"/>
    </location>
</feature>
<sequence length="1351" mass="153960">MTLHFRYCTIIVLIFLYTFGSYEIIDYTTVHLNNNYATSTTGCSFGWAVLIKAIGNEDDITNVTSPIPNSWFDVASTDSRNYFFYYYADVLLNTKGNLTNVFEVNGVNVGGTIEYDCQAIPYPLVNLHRDTRFKRVSLNNYLIVLEFDLKKEILYPENLVFTYPYPLSLSCTNSKQGYQFFSVACTIIGFSDILTNPFPIQLTDLFGRTSSITVNFYDITYDYSPTVSVSAYFDPPDKPKFNKEFYYLVEFSNYNGPIFLRFLEDTNFDVYMYPIYGSYETNYTMINYIIPTQPIGISTWYLSGMLGQETGNMTYITSNDDPNVIPELNVTNISIQELDFEIEMVINNLPSFIIRQFFGEADTIYVFDYPFGVIGNNGSQLTLNLAFSLPRYNATLNLTASYQETVIPLFSDIITLNTTIDDSLPTIELIEYFPIGRGFIVRIHAMDIGSGVALITTWNYLYTLKSTNLVSGTLQNGTFEVYIVSSELYEYVYDIEIYDVAGNKRIYNDFYGDDFKPFPIFFSDISAVYTRTVDSIIFVRFAMNDVDLSILGCNNTLYFNFTNADRFADVVAEIQFSNTGSSSFYYGLWNVEEDMFSIDIPFVSRMFTETVAYNIKYRDNDYSSAYFPDDWQLRIYSEYADLMPPIITNIVASPPINSALGGNISWTFTIEDPYNGFKEGIITVGSLLDPYVIREFILSPNPNGNIYLDDYTIEIEIEAGCITDTYYIHTMTFFDTNYNENMVTLITTEPDYKINPLMKLINNESQLNQLSIQVDCFTPKVDFTPPTLTSVYISALQNSSHMDQPINLMSLDRVFYITFTVADTENPISNRHFPYCYMYLFFETSYSTVEILSRDDSLFTATYQCRFELDYGFGYPSTEALFSINGFADSKLNIGGASPTGLFDLGFNHSIPINYQKVPLIDSYQPLAQTESVLTIFGYGFGADNTTTQLQVRYLDNTNVSLYAQFQSDILMIISGIKVNQLQYTITVQNSVLSNSLLVIPTVPPDIKLPNITCYGTPLCGGPSNGECTVFGCICKYPWTSNDCMSQIVIIPPPKVNTSNPDIDNEFTTTLPNGDTVTLGAYIKIESLREMSFNDSVVKTFKFNSWIFTNKSSPLNDYLEYQYRTTVLSNGKTTKIKVTIQYYTQLKTIWFANEKVQMLPSTIKYRIEMSPYGFNDPLNYLQFLMSTTLDSTEDDVCSYQESGNVANSNIEYVRLQINETSLYCRYIKRGVVDNRIQWISNTIYPINSEQQTSNHLTRMVGVNIPYYIANALVDPDFTILWDLLPAYQKYGSVCDGGIADGLTKVQIIGIIIGCVAFAVGVGIGIFVYKILTDWEFKIKLRRKFEKKLYKL</sequence>
<keyword evidence="1" id="KW-0812">Transmembrane</keyword>
<feature type="domain" description="ComC supersandwich" evidence="2">
    <location>
        <begin position="1059"/>
        <end position="1280"/>
    </location>
</feature>
<dbReference type="Pfam" id="PF23033">
    <property type="entry name" value="DUF7034"/>
    <property type="match status" value="1"/>
</dbReference>
<dbReference type="InParanoid" id="A0A151Z7Y4"/>
<gene>
    <name evidence="7" type="ORF">DLAC_08645</name>
</gene>
<evidence type="ECO:0000259" key="4">
    <source>
        <dbReference type="Pfam" id="PF23034"/>
    </source>
</evidence>
<dbReference type="InterPro" id="IPR057709">
    <property type="entry name" value="DUF7949"/>
</dbReference>
<keyword evidence="8" id="KW-1185">Reference proteome</keyword>
<dbReference type="InterPro" id="IPR054484">
    <property type="entry name" value="ComC_SSD"/>
</dbReference>
<dbReference type="Pfam" id="PF25820">
    <property type="entry name" value="DUF7949"/>
    <property type="match status" value="1"/>
</dbReference>
<keyword evidence="1" id="KW-1133">Transmembrane helix</keyword>
<dbReference type="Pfam" id="PF23034">
    <property type="entry name" value="DUF7035"/>
    <property type="match status" value="1"/>
</dbReference>
<evidence type="ECO:0000256" key="1">
    <source>
        <dbReference type="SAM" id="Phobius"/>
    </source>
</evidence>
<keyword evidence="1" id="KW-0472">Membrane</keyword>
<feature type="domain" description="DUF7035" evidence="4">
    <location>
        <begin position="640"/>
        <end position="776"/>
    </location>
</feature>
<evidence type="ECO:0000313" key="7">
    <source>
        <dbReference type="EMBL" id="KYQ90061.1"/>
    </source>
</evidence>
<dbReference type="InterPro" id="IPR055462">
    <property type="entry name" value="DUF7034"/>
</dbReference>
<protein>
    <submittedName>
        <fullName evidence="7">EGF-like domain-containing protein</fullName>
    </submittedName>
</protein>
<feature type="domain" description="DUF7949" evidence="6">
    <location>
        <begin position="1014"/>
        <end position="1048"/>
    </location>
</feature>
<dbReference type="Proteomes" id="UP000076078">
    <property type="component" value="Unassembled WGS sequence"/>
</dbReference>
<reference evidence="7 8" key="1">
    <citation type="submission" date="2015-12" db="EMBL/GenBank/DDBJ databases">
        <title>Dictyostelia acquired genes for synthesis and detection of signals that induce cell-type specialization by lateral gene transfer from prokaryotes.</title>
        <authorList>
            <person name="Gloeckner G."/>
            <person name="Schaap P."/>
        </authorList>
    </citation>
    <scope>NUCLEOTIDE SEQUENCE [LARGE SCALE GENOMIC DNA]</scope>
    <source>
        <strain evidence="7 8">TK</strain>
    </source>
</reference>
<dbReference type="InterPro" id="IPR055463">
    <property type="entry name" value="DUF7035"/>
</dbReference>
<organism evidence="7 8">
    <name type="scientific">Tieghemostelium lacteum</name>
    <name type="common">Slime mold</name>
    <name type="synonym">Dictyostelium lacteum</name>
    <dbReference type="NCBI Taxonomy" id="361077"/>
    <lineage>
        <taxon>Eukaryota</taxon>
        <taxon>Amoebozoa</taxon>
        <taxon>Evosea</taxon>
        <taxon>Eumycetozoa</taxon>
        <taxon>Dictyostelia</taxon>
        <taxon>Dictyosteliales</taxon>
        <taxon>Raperosteliaceae</taxon>
        <taxon>Tieghemostelium</taxon>
    </lineage>
</organism>
<evidence type="ECO:0000259" key="6">
    <source>
        <dbReference type="Pfam" id="PF25820"/>
    </source>
</evidence>
<dbReference type="Pfam" id="PF22933">
    <property type="entry name" value="ComC_SSD"/>
    <property type="match status" value="1"/>
</dbReference>
<feature type="transmembrane region" description="Helical" evidence="1">
    <location>
        <begin position="7"/>
        <end position="25"/>
    </location>
</feature>
<evidence type="ECO:0000313" key="8">
    <source>
        <dbReference type="Proteomes" id="UP000076078"/>
    </source>
</evidence>
<evidence type="ECO:0000259" key="2">
    <source>
        <dbReference type="Pfam" id="PF22933"/>
    </source>
</evidence>
<evidence type="ECO:0000259" key="3">
    <source>
        <dbReference type="Pfam" id="PF23033"/>
    </source>
</evidence>